<reference evidence="2 3" key="1">
    <citation type="submission" date="2021-01" db="EMBL/GenBank/DDBJ databases">
        <title>Whole genome shotgun sequence of Planobispora siamensis NBRC 107568.</title>
        <authorList>
            <person name="Komaki H."/>
            <person name="Tamura T."/>
        </authorList>
    </citation>
    <scope>NUCLEOTIDE SEQUENCE [LARGE SCALE GENOMIC DNA]</scope>
    <source>
        <strain evidence="2 3">NBRC 107568</strain>
    </source>
</reference>
<dbReference type="PANTHER" id="PTHR43372:SF4">
    <property type="entry name" value="FATTY-ACID AMIDE HYDROLASE 2"/>
    <property type="match status" value="1"/>
</dbReference>
<dbReference type="Pfam" id="PF01425">
    <property type="entry name" value="Amidase"/>
    <property type="match status" value="1"/>
</dbReference>
<dbReference type="Proteomes" id="UP000619788">
    <property type="component" value="Unassembled WGS sequence"/>
</dbReference>
<evidence type="ECO:0000313" key="2">
    <source>
        <dbReference type="EMBL" id="GIH96946.1"/>
    </source>
</evidence>
<organism evidence="2 3">
    <name type="scientific">Planobispora siamensis</name>
    <dbReference type="NCBI Taxonomy" id="936338"/>
    <lineage>
        <taxon>Bacteria</taxon>
        <taxon>Bacillati</taxon>
        <taxon>Actinomycetota</taxon>
        <taxon>Actinomycetes</taxon>
        <taxon>Streptosporangiales</taxon>
        <taxon>Streptosporangiaceae</taxon>
        <taxon>Planobispora</taxon>
    </lineage>
</organism>
<dbReference type="InterPro" id="IPR020556">
    <property type="entry name" value="Amidase_CS"/>
</dbReference>
<dbReference type="InterPro" id="IPR052739">
    <property type="entry name" value="FAAH2"/>
</dbReference>
<accession>A0A8J3WRJ7</accession>
<comment type="caution">
    <text evidence="2">The sequence shown here is derived from an EMBL/GenBank/DDBJ whole genome shotgun (WGS) entry which is preliminary data.</text>
</comment>
<name>A0A8J3WRJ7_9ACTN</name>
<dbReference type="RefSeq" id="WP_204068964.1">
    <property type="nucleotide sequence ID" value="NZ_BOOJ01000074.1"/>
</dbReference>
<dbReference type="AlphaFoldDB" id="A0A8J3WRJ7"/>
<dbReference type="EMBL" id="BOOJ01000074">
    <property type="protein sequence ID" value="GIH96946.1"/>
    <property type="molecule type" value="Genomic_DNA"/>
</dbReference>
<proteinExistence type="predicted"/>
<feature type="domain" description="Amidase" evidence="1">
    <location>
        <begin position="25"/>
        <end position="447"/>
    </location>
</feature>
<dbReference type="InterPro" id="IPR023631">
    <property type="entry name" value="Amidase_dom"/>
</dbReference>
<dbReference type="PANTHER" id="PTHR43372">
    <property type="entry name" value="FATTY-ACID AMIDE HYDROLASE"/>
    <property type="match status" value="1"/>
</dbReference>
<protein>
    <submittedName>
        <fullName evidence="2">Amidase</fullName>
    </submittedName>
</protein>
<dbReference type="SUPFAM" id="SSF75304">
    <property type="entry name" value="Amidase signature (AS) enzymes"/>
    <property type="match status" value="1"/>
</dbReference>
<dbReference type="Gene3D" id="3.90.1300.10">
    <property type="entry name" value="Amidase signature (AS) domain"/>
    <property type="match status" value="1"/>
</dbReference>
<dbReference type="GO" id="GO:0012505">
    <property type="term" value="C:endomembrane system"/>
    <property type="evidence" value="ECO:0007669"/>
    <property type="project" value="TreeGrafter"/>
</dbReference>
<evidence type="ECO:0000259" key="1">
    <source>
        <dbReference type="Pfam" id="PF01425"/>
    </source>
</evidence>
<dbReference type="InterPro" id="IPR036928">
    <property type="entry name" value="AS_sf"/>
</dbReference>
<gene>
    <name evidence="2" type="ORF">Psi01_75760</name>
</gene>
<keyword evidence="3" id="KW-1185">Reference proteome</keyword>
<dbReference type="NCBIfam" id="NF005687">
    <property type="entry name" value="PRK07487.1"/>
    <property type="match status" value="1"/>
</dbReference>
<evidence type="ECO:0000313" key="3">
    <source>
        <dbReference type="Proteomes" id="UP000619788"/>
    </source>
</evidence>
<dbReference type="PROSITE" id="PS00571">
    <property type="entry name" value="AMIDASES"/>
    <property type="match status" value="1"/>
</dbReference>
<sequence length="475" mass="50067">MTRLWALGAQDLAEMIRSGEISCREVVEAHLRRIDEVNPLVNAVTVTLGEDSLAAADAADRARARGGATGPLCGVPMTVKENVDVAGSATTLGIAALREATASADAPFVAELRAAGAIPIGRTNMPEFGMRWHTDNALYGATVNPWSADHTPGASSGGEAAAVATGMSPLGIGNDGAGSLRWPAQCCGVSALKPSLGRVAQTGERAGPTPFAFQLLAVHGPLARRVRDLRLAFHHMCDRSGGDPWHAPVPLYGPPVPAPVRVRVVTDVGGARLAPEVADALKRAAAALADAGYLVEEGEAPALTRASEVYTQIMSEYGRVHRDQPPVETIASPGFVRFWQLYEPIWARAAGERAFDPMMERASIARLWSTWMSHAPLVLAPIRTRPAFRVGSDLDPGWLADWPETMRMVVAVNLLGLPAVAVPVGQAGGLPQAVQLIAPRFREDLCLDAAEALESALGPLTPIDPPRQPDAGARG</sequence>